<dbReference type="PROSITE" id="PS50181">
    <property type="entry name" value="FBOX"/>
    <property type="match status" value="1"/>
</dbReference>
<keyword evidence="3" id="KW-1185">Reference proteome</keyword>
<dbReference type="EMBL" id="JADNYJ010000004">
    <property type="protein sequence ID" value="KAF8911657.1"/>
    <property type="molecule type" value="Genomic_DNA"/>
</dbReference>
<dbReference type="Proteomes" id="UP000724874">
    <property type="component" value="Unassembled WGS sequence"/>
</dbReference>
<gene>
    <name evidence="2" type="ORF">CPB84DRAFT_1958036</name>
</gene>
<accession>A0A9P5NXB8</accession>
<protein>
    <recommendedName>
        <fullName evidence="1">F-box domain-containing protein</fullName>
    </recommendedName>
</protein>
<reference evidence="2" key="1">
    <citation type="submission" date="2020-11" db="EMBL/GenBank/DDBJ databases">
        <authorList>
            <consortium name="DOE Joint Genome Institute"/>
            <person name="Ahrendt S."/>
            <person name="Riley R."/>
            <person name="Andreopoulos W."/>
            <person name="LaButti K."/>
            <person name="Pangilinan J."/>
            <person name="Ruiz-duenas F.J."/>
            <person name="Barrasa J.M."/>
            <person name="Sanchez-Garcia M."/>
            <person name="Camarero S."/>
            <person name="Miyauchi S."/>
            <person name="Serrano A."/>
            <person name="Linde D."/>
            <person name="Babiker R."/>
            <person name="Drula E."/>
            <person name="Ayuso-Fernandez I."/>
            <person name="Pacheco R."/>
            <person name="Padilla G."/>
            <person name="Ferreira P."/>
            <person name="Barriuso J."/>
            <person name="Kellner H."/>
            <person name="Castanera R."/>
            <person name="Alfaro M."/>
            <person name="Ramirez L."/>
            <person name="Pisabarro A.G."/>
            <person name="Kuo A."/>
            <person name="Tritt A."/>
            <person name="Lipzen A."/>
            <person name="He G."/>
            <person name="Yan M."/>
            <person name="Ng V."/>
            <person name="Cullen D."/>
            <person name="Martin F."/>
            <person name="Rosso M.-N."/>
            <person name="Henrissat B."/>
            <person name="Hibbett D."/>
            <person name="Martinez A.T."/>
            <person name="Grigoriev I.V."/>
        </authorList>
    </citation>
    <scope>NUCLEOTIDE SEQUENCE</scope>
    <source>
        <strain evidence="2">AH 44721</strain>
    </source>
</reference>
<evidence type="ECO:0000259" key="1">
    <source>
        <dbReference type="PROSITE" id="PS50181"/>
    </source>
</evidence>
<dbReference type="OrthoDB" id="2937708at2759"/>
<evidence type="ECO:0000313" key="3">
    <source>
        <dbReference type="Proteomes" id="UP000724874"/>
    </source>
</evidence>
<proteinExistence type="predicted"/>
<evidence type="ECO:0000313" key="2">
    <source>
        <dbReference type="EMBL" id="KAF8911657.1"/>
    </source>
</evidence>
<organism evidence="2 3">
    <name type="scientific">Gymnopilus junonius</name>
    <name type="common">Spectacular rustgill mushroom</name>
    <name type="synonym">Gymnopilus spectabilis subsp. junonius</name>
    <dbReference type="NCBI Taxonomy" id="109634"/>
    <lineage>
        <taxon>Eukaryota</taxon>
        <taxon>Fungi</taxon>
        <taxon>Dikarya</taxon>
        <taxon>Basidiomycota</taxon>
        <taxon>Agaricomycotina</taxon>
        <taxon>Agaricomycetes</taxon>
        <taxon>Agaricomycetidae</taxon>
        <taxon>Agaricales</taxon>
        <taxon>Agaricineae</taxon>
        <taxon>Hymenogastraceae</taxon>
        <taxon>Gymnopilus</taxon>
    </lineage>
</organism>
<comment type="caution">
    <text evidence="2">The sequence shown here is derived from an EMBL/GenBank/DDBJ whole genome shotgun (WGS) entry which is preliminary data.</text>
</comment>
<name>A0A9P5NXB8_GYMJU</name>
<dbReference type="InterPro" id="IPR001810">
    <property type="entry name" value="F-box_dom"/>
</dbReference>
<feature type="domain" description="F-box" evidence="1">
    <location>
        <begin position="3"/>
        <end position="49"/>
    </location>
</feature>
<sequence length="486" mass="55260">MASNILRGLPTELLIFIVDQVEADDDLLSLAETCRKFHDLSLKNYFDRNEFDPASRSVVLTPYEGSLRNLAGLALSLDVIGTSIDHLSYDFGYLSNSDQLIKEVRLLTKYVDKLSSLNQATLRIASYYNSSTSTKWKRSTIALLNSILKKSCADIHIRTSQLSTFYEGPKSLRIPKPADWLKDYWPIGVNPQNNGAKHLKVCHIQTFPTFLRPFYYHALQFNSTVLTDLSFRNIFGGGTDWGAMMLTLVFPHLARLTIIYGVIPRDPFVKFLTKHQNIKEFSYHHIRYDPRPKKPVRLEKSVFDSLQTLTTTPEHILNFLPPMAKLPALTTVIIKIEELVTNFSPLEGALRCLASCLNKITLTLEVTRTGLGFRVWLDAIVRNGLNSSTRPEPLLHCVETLIMDNAEWGFADELIVLRLPVWLRLFPQLRALTLIDGGPAIRMSQSLADDRETSSPTFLETLKDACPGLYIEWRHRNDPISYRVGF</sequence>
<dbReference type="AlphaFoldDB" id="A0A9P5NXB8"/>